<name>A0ABP8DU26_9ACTN</name>
<evidence type="ECO:0000313" key="3">
    <source>
        <dbReference type="Proteomes" id="UP001500620"/>
    </source>
</evidence>
<dbReference type="EMBL" id="BAABAT010000070">
    <property type="protein sequence ID" value="GAA4263459.1"/>
    <property type="molecule type" value="Genomic_DNA"/>
</dbReference>
<evidence type="ECO:0008006" key="4">
    <source>
        <dbReference type="Google" id="ProtNLM"/>
    </source>
</evidence>
<protein>
    <recommendedName>
        <fullName evidence="4">Transposase</fullName>
    </recommendedName>
</protein>
<evidence type="ECO:0000256" key="1">
    <source>
        <dbReference type="SAM" id="MobiDB-lite"/>
    </source>
</evidence>
<evidence type="ECO:0000313" key="2">
    <source>
        <dbReference type="EMBL" id="GAA4263459.1"/>
    </source>
</evidence>
<reference evidence="3" key="1">
    <citation type="journal article" date="2019" name="Int. J. Syst. Evol. Microbiol.">
        <title>The Global Catalogue of Microorganisms (GCM) 10K type strain sequencing project: providing services to taxonomists for standard genome sequencing and annotation.</title>
        <authorList>
            <consortium name="The Broad Institute Genomics Platform"/>
            <consortium name="The Broad Institute Genome Sequencing Center for Infectious Disease"/>
            <person name="Wu L."/>
            <person name="Ma J."/>
        </authorList>
    </citation>
    <scope>NUCLEOTIDE SEQUENCE [LARGE SCALE GENOMIC DNA]</scope>
    <source>
        <strain evidence="3">JCM 17441</strain>
    </source>
</reference>
<proteinExistence type="predicted"/>
<feature type="region of interest" description="Disordered" evidence="1">
    <location>
        <begin position="38"/>
        <end position="60"/>
    </location>
</feature>
<dbReference type="Proteomes" id="UP001500620">
    <property type="component" value="Unassembled WGS sequence"/>
</dbReference>
<accession>A0ABP8DU26</accession>
<comment type="caution">
    <text evidence="2">The sequence shown here is derived from an EMBL/GenBank/DDBJ whole genome shotgun (WGS) entry which is preliminary data.</text>
</comment>
<gene>
    <name evidence="2" type="ORF">GCM10022255_108200</name>
</gene>
<sequence>MEDGLQRKRRWAMDGTWARICDALRIDCDVAEGREWTVSVDTSPGTPHRVNVPTAPVSSK</sequence>
<organism evidence="2 3">
    <name type="scientific">Dactylosporangium darangshiense</name>
    <dbReference type="NCBI Taxonomy" id="579108"/>
    <lineage>
        <taxon>Bacteria</taxon>
        <taxon>Bacillati</taxon>
        <taxon>Actinomycetota</taxon>
        <taxon>Actinomycetes</taxon>
        <taxon>Micromonosporales</taxon>
        <taxon>Micromonosporaceae</taxon>
        <taxon>Dactylosporangium</taxon>
    </lineage>
</organism>
<keyword evidence="3" id="KW-1185">Reference proteome</keyword>
<dbReference type="RefSeq" id="WP_345142838.1">
    <property type="nucleotide sequence ID" value="NZ_BAABAT010000070.1"/>
</dbReference>